<dbReference type="InterPro" id="IPR017871">
    <property type="entry name" value="ABC_transporter-like_CS"/>
</dbReference>
<accession>A0A1L8WR91</accession>
<evidence type="ECO:0008006" key="12">
    <source>
        <dbReference type="Google" id="ProtNLM"/>
    </source>
</evidence>
<dbReference type="SUPFAM" id="SSF90123">
    <property type="entry name" value="ABC transporter transmembrane region"/>
    <property type="match status" value="1"/>
</dbReference>
<keyword evidence="3" id="KW-0547">Nucleotide-binding</keyword>
<feature type="transmembrane region" description="Helical" evidence="7">
    <location>
        <begin position="152"/>
        <end position="171"/>
    </location>
</feature>
<dbReference type="GO" id="GO:0005886">
    <property type="term" value="C:plasma membrane"/>
    <property type="evidence" value="ECO:0007669"/>
    <property type="project" value="UniProtKB-SubCell"/>
</dbReference>
<proteinExistence type="predicted"/>
<dbReference type="STRING" id="150033.RV14_GL001386"/>
<evidence type="ECO:0000256" key="5">
    <source>
        <dbReference type="ARBA" id="ARBA00022989"/>
    </source>
</evidence>
<dbReference type="InterPro" id="IPR011527">
    <property type="entry name" value="ABC1_TM_dom"/>
</dbReference>
<evidence type="ECO:0000313" key="11">
    <source>
        <dbReference type="Proteomes" id="UP000182152"/>
    </source>
</evidence>
<dbReference type="InterPro" id="IPR003593">
    <property type="entry name" value="AAA+_ATPase"/>
</dbReference>
<feature type="transmembrane region" description="Helical" evidence="7">
    <location>
        <begin position="191"/>
        <end position="210"/>
    </location>
</feature>
<evidence type="ECO:0000256" key="7">
    <source>
        <dbReference type="SAM" id="Phobius"/>
    </source>
</evidence>
<keyword evidence="4" id="KW-0067">ATP-binding</keyword>
<evidence type="ECO:0000256" key="4">
    <source>
        <dbReference type="ARBA" id="ARBA00022840"/>
    </source>
</evidence>
<dbReference type="InterPro" id="IPR003439">
    <property type="entry name" value="ABC_transporter-like_ATP-bd"/>
</dbReference>
<dbReference type="InterPro" id="IPR039421">
    <property type="entry name" value="Type_1_exporter"/>
</dbReference>
<dbReference type="SUPFAM" id="SSF52540">
    <property type="entry name" value="P-loop containing nucleoside triphosphate hydrolases"/>
    <property type="match status" value="1"/>
</dbReference>
<keyword evidence="2 7" id="KW-0812">Transmembrane</keyword>
<dbReference type="CDD" id="cd07346">
    <property type="entry name" value="ABC_6TM_exporters"/>
    <property type="match status" value="1"/>
</dbReference>
<feature type="transmembrane region" description="Helical" evidence="7">
    <location>
        <begin position="16"/>
        <end position="33"/>
    </location>
</feature>
<feature type="transmembrane region" description="Helical" evidence="7">
    <location>
        <begin position="274"/>
        <end position="295"/>
    </location>
</feature>
<feature type="transmembrane region" description="Helical" evidence="7">
    <location>
        <begin position="236"/>
        <end position="262"/>
    </location>
</feature>
<keyword evidence="6 7" id="KW-0472">Membrane</keyword>
<evidence type="ECO:0000313" key="10">
    <source>
        <dbReference type="EMBL" id="OJG83508.1"/>
    </source>
</evidence>
<feature type="transmembrane region" description="Helical" evidence="7">
    <location>
        <begin position="125"/>
        <end position="146"/>
    </location>
</feature>
<evidence type="ECO:0000259" key="8">
    <source>
        <dbReference type="PROSITE" id="PS50893"/>
    </source>
</evidence>
<sequence>MSTLFIAYAKKNKIKLFLLSLNLILLSLVKVPLPYFSKVIIDNILTQKNYDLILPIIASFILIIVTQILLGWISSIQNANFFQNFIFSMREKIFQKSIENTYVNNNQLGLIQTLMTSDVENLSNNYLTIISTFFTSIILIVSYLVILFFLNIKLALLCIIFIPLYIIWTLFMGEKIKKMNSIAQNKRGQLLSSLTHFMTSLVPIHIYSYFDNVRHEFKTVNTENKTINKQILSLQAFFNIISGTIIVVASFLPFFVGIFFVIHNQLSIGELIAFNGYAMSLFTPLTSLINLLVLFKSSEIFEQRITSVTNDTECLSKNIQKSDSSKNNNHELYIEKMTLKNTANQLLLNSENFYVDKGEIVLLDGDNGTGKSLFLKSIAGLYKNFSGNIFFQNTLISELDASTIAQHIIYIDNQQKFVLKDFYHEMEILNSYKIDLNYFFDIVGIDTHIETFDFQRDSLNNSISAGQAQALRIVRALIKKPDLLILDEIFSNISQQKVDSIIKNIRIEFPNISIIIVDHHFTNEMLVNRCYTIDDKEIVAKE</sequence>
<dbReference type="GO" id="GO:0016887">
    <property type="term" value="F:ATP hydrolysis activity"/>
    <property type="evidence" value="ECO:0007669"/>
    <property type="project" value="InterPro"/>
</dbReference>
<dbReference type="PROSITE" id="PS50929">
    <property type="entry name" value="ABC_TM1F"/>
    <property type="match status" value="1"/>
</dbReference>
<dbReference type="OrthoDB" id="9770415at2"/>
<dbReference type="Pfam" id="PF00664">
    <property type="entry name" value="ABC_membrane"/>
    <property type="match status" value="1"/>
</dbReference>
<organism evidence="10 11">
    <name type="scientific">Enterococcus ratti</name>
    <dbReference type="NCBI Taxonomy" id="150033"/>
    <lineage>
        <taxon>Bacteria</taxon>
        <taxon>Bacillati</taxon>
        <taxon>Bacillota</taxon>
        <taxon>Bacilli</taxon>
        <taxon>Lactobacillales</taxon>
        <taxon>Enterococcaceae</taxon>
        <taxon>Enterococcus</taxon>
    </lineage>
</organism>
<evidence type="ECO:0000256" key="1">
    <source>
        <dbReference type="ARBA" id="ARBA00004651"/>
    </source>
</evidence>
<dbReference type="PANTHER" id="PTHR43394:SF1">
    <property type="entry name" value="ATP-BINDING CASSETTE SUB-FAMILY B MEMBER 10, MITOCHONDRIAL"/>
    <property type="match status" value="1"/>
</dbReference>
<comment type="caution">
    <text evidence="10">The sequence shown here is derived from an EMBL/GenBank/DDBJ whole genome shotgun (WGS) entry which is preliminary data.</text>
</comment>
<dbReference type="Gene3D" id="3.40.50.300">
    <property type="entry name" value="P-loop containing nucleotide triphosphate hydrolases"/>
    <property type="match status" value="1"/>
</dbReference>
<evidence type="ECO:0000256" key="2">
    <source>
        <dbReference type="ARBA" id="ARBA00022692"/>
    </source>
</evidence>
<dbReference type="Pfam" id="PF00005">
    <property type="entry name" value="ABC_tran"/>
    <property type="match status" value="1"/>
</dbReference>
<dbReference type="Gene3D" id="1.20.1560.10">
    <property type="entry name" value="ABC transporter type 1, transmembrane domain"/>
    <property type="match status" value="1"/>
</dbReference>
<dbReference type="EMBL" id="JXLB01000003">
    <property type="protein sequence ID" value="OJG83508.1"/>
    <property type="molecule type" value="Genomic_DNA"/>
</dbReference>
<gene>
    <name evidence="10" type="ORF">RV14_GL001386</name>
</gene>
<dbReference type="Proteomes" id="UP000182152">
    <property type="component" value="Unassembled WGS sequence"/>
</dbReference>
<dbReference type="PROSITE" id="PS50893">
    <property type="entry name" value="ABC_TRANSPORTER_2"/>
    <property type="match status" value="1"/>
</dbReference>
<dbReference type="PROSITE" id="PS00211">
    <property type="entry name" value="ABC_TRANSPORTER_1"/>
    <property type="match status" value="1"/>
</dbReference>
<dbReference type="InterPro" id="IPR027417">
    <property type="entry name" value="P-loop_NTPase"/>
</dbReference>
<dbReference type="InterPro" id="IPR036640">
    <property type="entry name" value="ABC1_TM_sf"/>
</dbReference>
<dbReference type="RefSeq" id="WP_071854673.1">
    <property type="nucleotide sequence ID" value="NZ_JXLB01000003.1"/>
</dbReference>
<dbReference type="SMART" id="SM00382">
    <property type="entry name" value="AAA"/>
    <property type="match status" value="1"/>
</dbReference>
<comment type="subcellular location">
    <subcellularLocation>
        <location evidence="1">Cell membrane</location>
        <topology evidence="1">Multi-pass membrane protein</topology>
    </subcellularLocation>
</comment>
<evidence type="ECO:0000256" key="6">
    <source>
        <dbReference type="ARBA" id="ARBA00023136"/>
    </source>
</evidence>
<dbReference type="GO" id="GO:0005524">
    <property type="term" value="F:ATP binding"/>
    <property type="evidence" value="ECO:0007669"/>
    <property type="project" value="UniProtKB-KW"/>
</dbReference>
<dbReference type="GO" id="GO:0015421">
    <property type="term" value="F:ABC-type oligopeptide transporter activity"/>
    <property type="evidence" value="ECO:0007669"/>
    <property type="project" value="TreeGrafter"/>
</dbReference>
<evidence type="ECO:0000259" key="9">
    <source>
        <dbReference type="PROSITE" id="PS50929"/>
    </source>
</evidence>
<dbReference type="PANTHER" id="PTHR43394">
    <property type="entry name" value="ATP-DEPENDENT PERMEASE MDL1, MITOCHONDRIAL"/>
    <property type="match status" value="1"/>
</dbReference>
<feature type="domain" description="ABC transporter" evidence="8">
    <location>
        <begin position="332"/>
        <end position="542"/>
    </location>
</feature>
<protein>
    <recommendedName>
        <fullName evidence="12">ABC transporter ATP-binding protein</fullName>
    </recommendedName>
</protein>
<name>A0A1L8WR91_9ENTE</name>
<feature type="domain" description="ABC transmembrane type-1" evidence="9">
    <location>
        <begin position="23"/>
        <end position="297"/>
    </location>
</feature>
<keyword evidence="11" id="KW-1185">Reference proteome</keyword>
<keyword evidence="5 7" id="KW-1133">Transmembrane helix</keyword>
<feature type="transmembrane region" description="Helical" evidence="7">
    <location>
        <begin position="53"/>
        <end position="73"/>
    </location>
</feature>
<reference evidence="10 11" key="1">
    <citation type="submission" date="2014-12" db="EMBL/GenBank/DDBJ databases">
        <title>Draft genome sequences of 29 type strains of Enterococci.</title>
        <authorList>
            <person name="Zhong Z."/>
            <person name="Sun Z."/>
            <person name="Liu W."/>
            <person name="Zhang W."/>
            <person name="Zhang H."/>
        </authorList>
    </citation>
    <scope>NUCLEOTIDE SEQUENCE [LARGE SCALE GENOMIC DNA]</scope>
    <source>
        <strain evidence="10 11">DSM 15687</strain>
    </source>
</reference>
<dbReference type="AlphaFoldDB" id="A0A1L8WR91"/>
<evidence type="ECO:0000256" key="3">
    <source>
        <dbReference type="ARBA" id="ARBA00022741"/>
    </source>
</evidence>